<protein>
    <recommendedName>
        <fullName evidence="12">Cytochrome P450</fullName>
    </recommendedName>
</protein>
<keyword evidence="11" id="KW-1185">Reference proteome</keyword>
<dbReference type="Gene3D" id="1.10.630.10">
    <property type="entry name" value="Cytochrome P450"/>
    <property type="match status" value="1"/>
</dbReference>
<evidence type="ECO:0000313" key="11">
    <source>
        <dbReference type="Proteomes" id="UP001552299"/>
    </source>
</evidence>
<evidence type="ECO:0000256" key="1">
    <source>
        <dbReference type="ARBA" id="ARBA00010617"/>
    </source>
</evidence>
<dbReference type="InterPro" id="IPR036396">
    <property type="entry name" value="Cyt_P450_sf"/>
</dbReference>
<dbReference type="PRINTS" id="PR00463">
    <property type="entry name" value="EP450I"/>
</dbReference>
<keyword evidence="9" id="KW-1133">Transmembrane helix</keyword>
<dbReference type="GO" id="GO:0046872">
    <property type="term" value="F:metal ion binding"/>
    <property type="evidence" value="ECO:0007669"/>
    <property type="project" value="UniProtKB-KW"/>
</dbReference>
<keyword evidence="3 7" id="KW-0479">Metal-binding</keyword>
<dbReference type="PANTHER" id="PTHR47955:SF8">
    <property type="entry name" value="CYTOCHROME P450 71D11-LIKE"/>
    <property type="match status" value="1"/>
</dbReference>
<dbReference type="CDD" id="cd11072">
    <property type="entry name" value="CYP71-like"/>
    <property type="match status" value="1"/>
</dbReference>
<proteinExistence type="inferred from homology"/>
<gene>
    <name evidence="10" type="ORF">M5K25_025217</name>
</gene>
<comment type="cofactor">
    <cofactor evidence="7">
        <name>heme</name>
        <dbReference type="ChEBI" id="CHEBI:30413"/>
    </cofactor>
</comment>
<keyword evidence="2 7" id="KW-0349">Heme</keyword>
<organism evidence="10 11">
    <name type="scientific">Dendrobium thyrsiflorum</name>
    <name type="common">Pinecone-like raceme dendrobium</name>
    <name type="synonym">Orchid</name>
    <dbReference type="NCBI Taxonomy" id="117978"/>
    <lineage>
        <taxon>Eukaryota</taxon>
        <taxon>Viridiplantae</taxon>
        <taxon>Streptophyta</taxon>
        <taxon>Embryophyta</taxon>
        <taxon>Tracheophyta</taxon>
        <taxon>Spermatophyta</taxon>
        <taxon>Magnoliopsida</taxon>
        <taxon>Liliopsida</taxon>
        <taxon>Asparagales</taxon>
        <taxon>Orchidaceae</taxon>
        <taxon>Epidendroideae</taxon>
        <taxon>Malaxideae</taxon>
        <taxon>Dendrobiinae</taxon>
        <taxon>Dendrobium</taxon>
    </lineage>
</organism>
<keyword evidence="5 7" id="KW-0408">Iron</keyword>
<dbReference type="InterPro" id="IPR001128">
    <property type="entry name" value="Cyt_P450"/>
</dbReference>
<dbReference type="SUPFAM" id="SSF48264">
    <property type="entry name" value="Cytochrome P450"/>
    <property type="match status" value="1"/>
</dbReference>
<evidence type="ECO:0008006" key="12">
    <source>
        <dbReference type="Google" id="ProtNLM"/>
    </source>
</evidence>
<evidence type="ECO:0000256" key="2">
    <source>
        <dbReference type="ARBA" id="ARBA00022617"/>
    </source>
</evidence>
<accession>A0ABD0U8U8</accession>
<dbReference type="GO" id="GO:0004497">
    <property type="term" value="F:monooxygenase activity"/>
    <property type="evidence" value="ECO:0007669"/>
    <property type="project" value="UniProtKB-KW"/>
</dbReference>
<feature type="binding site" description="axial binding residue" evidence="7">
    <location>
        <position position="444"/>
    </location>
    <ligand>
        <name>heme</name>
        <dbReference type="ChEBI" id="CHEBI:30413"/>
    </ligand>
    <ligandPart>
        <name>Fe</name>
        <dbReference type="ChEBI" id="CHEBI:18248"/>
    </ligandPart>
</feature>
<evidence type="ECO:0000256" key="8">
    <source>
        <dbReference type="RuleBase" id="RU000461"/>
    </source>
</evidence>
<dbReference type="Pfam" id="PF00067">
    <property type="entry name" value="p450"/>
    <property type="match status" value="1"/>
</dbReference>
<dbReference type="PANTHER" id="PTHR47955">
    <property type="entry name" value="CYTOCHROME P450 FAMILY 71 PROTEIN"/>
    <property type="match status" value="1"/>
</dbReference>
<dbReference type="AlphaFoldDB" id="A0ABD0U8U8"/>
<feature type="transmembrane region" description="Helical" evidence="9">
    <location>
        <begin position="7"/>
        <end position="24"/>
    </location>
</feature>
<dbReference type="InterPro" id="IPR017972">
    <property type="entry name" value="Cyt_P450_CS"/>
</dbReference>
<dbReference type="FunFam" id="1.10.630.10:FF:000043">
    <property type="entry name" value="Cytochrome P450 99A2"/>
    <property type="match status" value="1"/>
</dbReference>
<evidence type="ECO:0000256" key="9">
    <source>
        <dbReference type="SAM" id="Phobius"/>
    </source>
</evidence>
<comment type="similarity">
    <text evidence="1 8">Belongs to the cytochrome P450 family.</text>
</comment>
<dbReference type="PRINTS" id="PR00385">
    <property type="entry name" value="P450"/>
</dbReference>
<keyword evidence="6 8" id="KW-0503">Monooxygenase</keyword>
<comment type="caution">
    <text evidence="10">The sequence shown here is derived from an EMBL/GenBank/DDBJ whole genome shotgun (WGS) entry which is preliminary data.</text>
</comment>
<sequence length="504" mass="57383">MLQFPNLLLSFLLIFVSFLLLHLLKTLKPNLPPGPWQLPFIGSLHHIAINALTHHSFLSLARKYGPLFHLKLGQINFIVASSSSTASEILKTHDQIFASRPTMLAVKTIAYNSIGIGFSPYGPYWRQMRKICSQELLSSKKVKFFGFIRDEESLKIVERIGRGSGSTTLKVNMTEIFMDVLNVNIMRAAFGKDWESNRERLLKALKETMMLLPLLRLADLFPSLGFVISVLDGSRGRMKNVRREIDVILDEIIAEHVIKREAQGEGEGEEEDFVDVLLRVMEKGEFQIPLAVENIKAVILDMLVGATETTSGTLDWAMTELIRHPEIMHRAQLEIREAFRGKTIIEESDINKLDYLKMIIKETLRLHPPLPLLIPRICNKETKLLGFTIPSKSWVVVNAWAIGRDPDNWENPESFHPDRFKECTVDFMGTKYDYIPFGAGRRICPGMAFALAGIEHFLALLLFHFDWELPDPKVFDVDEGLAGSARRKNDLYLLARPYSPILDE</sequence>
<evidence type="ECO:0000256" key="3">
    <source>
        <dbReference type="ARBA" id="ARBA00022723"/>
    </source>
</evidence>
<evidence type="ECO:0000256" key="7">
    <source>
        <dbReference type="PIRSR" id="PIRSR602401-1"/>
    </source>
</evidence>
<dbReference type="InterPro" id="IPR002401">
    <property type="entry name" value="Cyt_P450_E_grp-I"/>
</dbReference>
<evidence type="ECO:0000256" key="5">
    <source>
        <dbReference type="ARBA" id="ARBA00023004"/>
    </source>
</evidence>
<evidence type="ECO:0000256" key="6">
    <source>
        <dbReference type="ARBA" id="ARBA00023033"/>
    </source>
</evidence>
<keyword evidence="4 8" id="KW-0560">Oxidoreductase</keyword>
<name>A0ABD0U8U8_DENTH</name>
<dbReference type="PROSITE" id="PS00086">
    <property type="entry name" value="CYTOCHROME_P450"/>
    <property type="match status" value="1"/>
</dbReference>
<dbReference type="EMBL" id="JANQDX010000018">
    <property type="protein sequence ID" value="KAL0906702.1"/>
    <property type="molecule type" value="Genomic_DNA"/>
</dbReference>
<evidence type="ECO:0000313" key="10">
    <source>
        <dbReference type="EMBL" id="KAL0906702.1"/>
    </source>
</evidence>
<dbReference type="Proteomes" id="UP001552299">
    <property type="component" value="Unassembled WGS sequence"/>
</dbReference>
<reference evidence="10 11" key="1">
    <citation type="journal article" date="2024" name="Plant Biotechnol. J.">
        <title>Dendrobium thyrsiflorum genome and its molecular insights into genes involved in important horticultural traits.</title>
        <authorList>
            <person name="Chen B."/>
            <person name="Wang J.Y."/>
            <person name="Zheng P.J."/>
            <person name="Li K.L."/>
            <person name="Liang Y.M."/>
            <person name="Chen X.F."/>
            <person name="Zhang C."/>
            <person name="Zhao X."/>
            <person name="He X."/>
            <person name="Zhang G.Q."/>
            <person name="Liu Z.J."/>
            <person name="Xu Q."/>
        </authorList>
    </citation>
    <scope>NUCLEOTIDE SEQUENCE [LARGE SCALE GENOMIC DNA]</scope>
    <source>
        <strain evidence="10">GZMU011</strain>
    </source>
</reference>
<keyword evidence="9" id="KW-0812">Transmembrane</keyword>
<keyword evidence="9" id="KW-0472">Membrane</keyword>
<evidence type="ECO:0000256" key="4">
    <source>
        <dbReference type="ARBA" id="ARBA00023002"/>
    </source>
</evidence>